<dbReference type="EMBL" id="JANHOG010000476">
    <property type="protein sequence ID" value="KAJ3553986.1"/>
    <property type="molecule type" value="Genomic_DNA"/>
</dbReference>
<name>A0ACC1T689_9APHY</name>
<organism evidence="1 2">
    <name type="scientific">Phlebia brevispora</name>
    <dbReference type="NCBI Taxonomy" id="194682"/>
    <lineage>
        <taxon>Eukaryota</taxon>
        <taxon>Fungi</taxon>
        <taxon>Dikarya</taxon>
        <taxon>Basidiomycota</taxon>
        <taxon>Agaricomycotina</taxon>
        <taxon>Agaricomycetes</taxon>
        <taxon>Polyporales</taxon>
        <taxon>Meruliaceae</taxon>
        <taxon>Phlebia</taxon>
    </lineage>
</organism>
<reference evidence="1" key="1">
    <citation type="submission" date="2022-07" db="EMBL/GenBank/DDBJ databases">
        <title>Genome Sequence of Phlebia brevispora.</title>
        <authorList>
            <person name="Buettner E."/>
        </authorList>
    </citation>
    <scope>NUCLEOTIDE SEQUENCE</scope>
    <source>
        <strain evidence="1">MPL23</strain>
    </source>
</reference>
<sequence>MSSTSSAEIISAYRADLIYNYSVFAALTIVCYEFIATFRHEYELVWKRRWTGATWLFLANRYSTLVNIVATVYPANAQTCPRCYNYPLQYFLTVLENLPMIIIAVFSALRVFALLGRAYIPAAFTFALNLVPVAVAFYQTSQARYYYVDDPVLGSSCYCNSLISPLVVFYSEELLRSYLDNADTFHSDSYRYITYRHVREASSIDVNVGFGGALLRYGSLFFTLPNIILSRFLINLRQINAPESGSAANFSRFSPPNFRMPSTPSMPSIIGNLGEPLADNEDDLDDEDYVVADADEDGTGAAVNSGEEVETSDVMDIGRGEIEVPTESV</sequence>
<protein>
    <submittedName>
        <fullName evidence="1">Uncharacterized protein</fullName>
    </submittedName>
</protein>
<comment type="caution">
    <text evidence="1">The sequence shown here is derived from an EMBL/GenBank/DDBJ whole genome shotgun (WGS) entry which is preliminary data.</text>
</comment>
<accession>A0ACC1T689</accession>
<gene>
    <name evidence="1" type="ORF">NM688_g3335</name>
</gene>
<dbReference type="Proteomes" id="UP001148662">
    <property type="component" value="Unassembled WGS sequence"/>
</dbReference>
<evidence type="ECO:0000313" key="2">
    <source>
        <dbReference type="Proteomes" id="UP001148662"/>
    </source>
</evidence>
<keyword evidence="2" id="KW-1185">Reference proteome</keyword>
<proteinExistence type="predicted"/>
<evidence type="ECO:0000313" key="1">
    <source>
        <dbReference type="EMBL" id="KAJ3553986.1"/>
    </source>
</evidence>